<evidence type="ECO:0000313" key="2">
    <source>
        <dbReference type="EMBL" id="MBN2067198.1"/>
    </source>
</evidence>
<keyword evidence="1" id="KW-0812">Transmembrane</keyword>
<accession>A0A938YXL2</accession>
<dbReference type="Proteomes" id="UP000809243">
    <property type="component" value="Unassembled WGS sequence"/>
</dbReference>
<comment type="caution">
    <text evidence="2">The sequence shown here is derived from an EMBL/GenBank/DDBJ whole genome shotgun (WGS) entry which is preliminary data.</text>
</comment>
<reference evidence="2" key="1">
    <citation type="submission" date="2021-01" db="EMBL/GenBank/DDBJ databases">
        <title>Active Sulfur Cycling in an Early Earth Analoge.</title>
        <authorList>
            <person name="Hahn C.R."/>
            <person name="Youssef N.H."/>
            <person name="Elshahed M."/>
        </authorList>
    </citation>
    <scope>NUCLEOTIDE SEQUENCE</scope>
    <source>
        <strain evidence="2">Zod_Metabat.1151</strain>
    </source>
</reference>
<organism evidence="2 3">
    <name type="scientific">Candidatus Iainarchaeum sp</name>
    <dbReference type="NCBI Taxonomy" id="3101447"/>
    <lineage>
        <taxon>Archaea</taxon>
        <taxon>Candidatus Iainarchaeota</taxon>
        <taxon>Candidatus Iainarchaeia</taxon>
        <taxon>Candidatus Iainarchaeales</taxon>
        <taxon>Candidatus Iainarchaeaceae</taxon>
        <taxon>Candidatus Iainarchaeum</taxon>
    </lineage>
</organism>
<keyword evidence="1" id="KW-1133">Transmembrane helix</keyword>
<gene>
    <name evidence="2" type="ORF">JW744_01895</name>
</gene>
<sequence length="319" mass="34066">MNSGFRLLIYAIAAVLLAWLFITYFGPLFFPPSDPALQIGAALDEAEIALGKARTRNVLFSGGTLIQGSSFDSSLRNVNFMCNSSSICCPKGVSCSASIEWDDRKIKINETRYVKTSARCSEEEGLMLCRVYFGEEPAQVEILSIGSGEEFDLSNGKPEISANLKNAGSQEMPQGAIELRVFQLVSNSGITGEHFMGNVSKTVETGALAAGAEKAIPIELDIEEQGSFKAEVRASGLEAGFDEKIIEFETVGEAASCAASYCETPEMDSGVCMQKCYCTGCAFGTECIQKAGAIAQGQIQGSYALGANSVQFILEELSC</sequence>
<dbReference type="AlphaFoldDB" id="A0A938YXL2"/>
<dbReference type="EMBL" id="JAFGDB010000031">
    <property type="protein sequence ID" value="MBN2067198.1"/>
    <property type="molecule type" value="Genomic_DNA"/>
</dbReference>
<evidence type="ECO:0000313" key="3">
    <source>
        <dbReference type="Proteomes" id="UP000809243"/>
    </source>
</evidence>
<protein>
    <submittedName>
        <fullName evidence="2">Uncharacterized protein</fullName>
    </submittedName>
</protein>
<evidence type="ECO:0000256" key="1">
    <source>
        <dbReference type="SAM" id="Phobius"/>
    </source>
</evidence>
<proteinExistence type="predicted"/>
<name>A0A938YXL2_9ARCH</name>
<keyword evidence="1" id="KW-0472">Membrane</keyword>
<feature type="transmembrane region" description="Helical" evidence="1">
    <location>
        <begin position="7"/>
        <end position="30"/>
    </location>
</feature>